<dbReference type="InterPro" id="IPR004647">
    <property type="entry name" value="Fe-S_hydro-lyase_TtdB-typ_cat"/>
</dbReference>
<dbReference type="PANTHER" id="PTHR43351">
    <property type="entry name" value="L(+)-TARTRATE DEHYDRATASE SUBUNIT BETA"/>
    <property type="match status" value="1"/>
</dbReference>
<dbReference type="InterPro" id="IPR036660">
    <property type="entry name" value="Fe-S_hydroAse_TtdB_cat_sf"/>
</dbReference>
<dbReference type="GO" id="GO:0008730">
    <property type="term" value="F:L(+)-tartrate dehydratase activity"/>
    <property type="evidence" value="ECO:0007669"/>
    <property type="project" value="UniProtKB-EC"/>
</dbReference>
<gene>
    <name evidence="4" type="primary">ttdB_2</name>
    <name evidence="4" type="ORF">SDC9_05264</name>
</gene>
<evidence type="ECO:0000256" key="2">
    <source>
        <dbReference type="ARBA" id="ARBA00023239"/>
    </source>
</evidence>
<sequence length="228" mass="26281">MALSRYYKAQIGSEQDKKDGMMKTYELRAPLSEEDVIQLKIGDLVYVSGPAFSCRSRLHRYVFDENHGLPFPPGERNVLLHAGPIMKKNDSGWDVISYMPTSSIRFEKWGSASVDQWRLRMIVGKTTMGEKTRLMMQKKKCVHVSPQCVSPNLWIDSISVEDVKLFEELGSIEATWCLNLEKLGPFVVDIDCEGNKLFEKVNREVDKKRVEAMKMLDIPEDFEYTKLY</sequence>
<evidence type="ECO:0000256" key="1">
    <source>
        <dbReference type="ARBA" id="ARBA00008876"/>
    </source>
</evidence>
<organism evidence="4">
    <name type="scientific">bioreactor metagenome</name>
    <dbReference type="NCBI Taxonomy" id="1076179"/>
    <lineage>
        <taxon>unclassified sequences</taxon>
        <taxon>metagenomes</taxon>
        <taxon>ecological metagenomes</taxon>
    </lineage>
</organism>
<protein>
    <submittedName>
        <fullName evidence="4">L(+)-tartrate dehydratase subunit beta</fullName>
        <ecNumber evidence="4">4.2.1.32</ecNumber>
    </submittedName>
</protein>
<feature type="domain" description="Fe-S hydro-lyase tartrate dehydratase beta-type catalytic" evidence="3">
    <location>
        <begin position="16"/>
        <end position="200"/>
    </location>
</feature>
<dbReference type="EMBL" id="VSSQ01000010">
    <property type="protein sequence ID" value="MPL59709.1"/>
    <property type="molecule type" value="Genomic_DNA"/>
</dbReference>
<dbReference type="SUPFAM" id="SSF117457">
    <property type="entry name" value="FumA C-terminal domain-like"/>
    <property type="match status" value="1"/>
</dbReference>
<proteinExistence type="inferred from homology"/>
<keyword evidence="2 4" id="KW-0456">Lyase</keyword>
<reference evidence="4" key="1">
    <citation type="submission" date="2019-08" db="EMBL/GenBank/DDBJ databases">
        <authorList>
            <person name="Kucharzyk K."/>
            <person name="Murdoch R.W."/>
            <person name="Higgins S."/>
            <person name="Loffler F."/>
        </authorList>
    </citation>
    <scope>NUCLEOTIDE SEQUENCE</scope>
</reference>
<comment type="similarity">
    <text evidence="1">Belongs to the class-I fumarase family.</text>
</comment>
<evidence type="ECO:0000259" key="3">
    <source>
        <dbReference type="Pfam" id="PF05683"/>
    </source>
</evidence>
<dbReference type="EC" id="4.2.1.32" evidence="4"/>
<evidence type="ECO:0000313" key="4">
    <source>
        <dbReference type="EMBL" id="MPL59709.1"/>
    </source>
</evidence>
<dbReference type="Gene3D" id="3.20.130.10">
    <property type="entry name" value="Fe-S hydro-lyase, tartrate dehydratase beta-type, catalytic domain"/>
    <property type="match status" value="1"/>
</dbReference>
<dbReference type="Pfam" id="PF05683">
    <property type="entry name" value="Fumerase_C"/>
    <property type="match status" value="1"/>
</dbReference>
<comment type="caution">
    <text evidence="4">The sequence shown here is derived from an EMBL/GenBank/DDBJ whole genome shotgun (WGS) entry which is preliminary data.</text>
</comment>
<dbReference type="AlphaFoldDB" id="A0A644SYI0"/>
<name>A0A644SYI0_9ZZZZ</name>
<accession>A0A644SYI0</accession>
<dbReference type="PANTHER" id="PTHR43351:SF2">
    <property type="entry name" value="L(+)-TARTRATE DEHYDRATASE SUBUNIT BETA-RELATED"/>
    <property type="match status" value="1"/>
</dbReference>